<proteinExistence type="predicted"/>
<organism evidence="1 2">
    <name type="scientific">Populus alba</name>
    <name type="common">White poplar</name>
    <dbReference type="NCBI Taxonomy" id="43335"/>
    <lineage>
        <taxon>Eukaryota</taxon>
        <taxon>Viridiplantae</taxon>
        <taxon>Streptophyta</taxon>
        <taxon>Embryophyta</taxon>
        <taxon>Tracheophyta</taxon>
        <taxon>Spermatophyta</taxon>
        <taxon>Magnoliopsida</taxon>
        <taxon>eudicotyledons</taxon>
        <taxon>Gunneridae</taxon>
        <taxon>Pentapetalae</taxon>
        <taxon>rosids</taxon>
        <taxon>fabids</taxon>
        <taxon>Malpighiales</taxon>
        <taxon>Salicaceae</taxon>
        <taxon>Saliceae</taxon>
        <taxon>Populus</taxon>
    </lineage>
</organism>
<gene>
    <name evidence="1" type="ORF">D5086_000904</name>
</gene>
<sequence length="137" mass="15897">MMWICGEEIHRLLGIDHVSDCRAVEMSGRKVIKSRRIKLQEIVNPGSEINKSKVGKGAKNRHDRNQTDQWEGQEKQLLNHVKVSRRIPGWKSSHEILCNGREHDGDLKVNWLWMDVIENDGCTKYNTANDLLPFSFF</sequence>
<evidence type="ECO:0000313" key="2">
    <source>
        <dbReference type="Proteomes" id="UP000309997"/>
    </source>
</evidence>
<reference evidence="1 2" key="1">
    <citation type="journal article" date="2024" name="Plant Biotechnol. J.">
        <title>Genome and CRISPR/Cas9 system of a widespread forest tree (Populus alba) in the world.</title>
        <authorList>
            <person name="Liu Y.J."/>
            <person name="Jiang P.F."/>
            <person name="Han X.M."/>
            <person name="Li X.Y."/>
            <person name="Wang H.M."/>
            <person name="Wang Y.J."/>
            <person name="Wang X.X."/>
            <person name="Zeng Q.Y."/>
        </authorList>
    </citation>
    <scope>NUCLEOTIDE SEQUENCE [LARGE SCALE GENOMIC DNA]</scope>
    <source>
        <strain evidence="2">cv. PAL-ZL1</strain>
    </source>
</reference>
<comment type="caution">
    <text evidence="1">The sequence shown here is derived from an EMBL/GenBank/DDBJ whole genome shotgun (WGS) entry which is preliminary data.</text>
</comment>
<name>A0ACC4CXW4_POPAL</name>
<evidence type="ECO:0000313" key="1">
    <source>
        <dbReference type="EMBL" id="KAL3609884.1"/>
    </source>
</evidence>
<accession>A0ACC4CXW4</accession>
<dbReference type="Proteomes" id="UP000309997">
    <property type="component" value="Unassembled WGS sequence"/>
</dbReference>
<keyword evidence="2" id="KW-1185">Reference proteome</keyword>
<protein>
    <submittedName>
        <fullName evidence="1">Uncharacterized protein</fullName>
    </submittedName>
</protein>
<dbReference type="EMBL" id="RCHU02000001">
    <property type="protein sequence ID" value="KAL3609884.1"/>
    <property type="molecule type" value="Genomic_DNA"/>
</dbReference>